<name>A0AAE3H9V0_9EURY</name>
<evidence type="ECO:0000313" key="2">
    <source>
        <dbReference type="Proteomes" id="UP001206983"/>
    </source>
</evidence>
<proteinExistence type="predicted"/>
<organism evidence="1 2">
    <name type="scientific">Methanolobus chelungpuianus</name>
    <dbReference type="NCBI Taxonomy" id="502115"/>
    <lineage>
        <taxon>Archaea</taxon>
        <taxon>Methanobacteriati</taxon>
        <taxon>Methanobacteriota</taxon>
        <taxon>Stenosarchaea group</taxon>
        <taxon>Methanomicrobia</taxon>
        <taxon>Methanosarcinales</taxon>
        <taxon>Methanosarcinaceae</taxon>
        <taxon>Methanolobus</taxon>
    </lineage>
</organism>
<accession>A0AAE3H9V0</accession>
<protein>
    <submittedName>
        <fullName evidence="1">Uncharacterized protein</fullName>
    </submittedName>
</protein>
<dbReference type="RefSeq" id="WP_256622017.1">
    <property type="nucleotide sequence ID" value="NZ_JTEO01000002.1"/>
</dbReference>
<dbReference type="EMBL" id="JTEO01000002">
    <property type="protein sequence ID" value="MCQ6962238.1"/>
    <property type="molecule type" value="Genomic_DNA"/>
</dbReference>
<comment type="caution">
    <text evidence="1">The sequence shown here is derived from an EMBL/GenBank/DDBJ whole genome shotgun (WGS) entry which is preliminary data.</text>
</comment>
<reference evidence="1 2" key="1">
    <citation type="journal article" date="2011" name="Appl. Environ. Microbiol.">
        <title>Methanogenic archaea isolated from Taiwan's Chelungpu fault.</title>
        <authorList>
            <person name="Wu S.Y."/>
            <person name="Lai M.C."/>
        </authorList>
    </citation>
    <scope>NUCLEOTIDE SEQUENCE [LARGE SCALE GENOMIC DNA]</scope>
    <source>
        <strain evidence="1 2">St545Mb</strain>
    </source>
</reference>
<sequence length="174" mass="19914">MDNCILIEKAVRRIADAYDLDLDKVEKAIYGSEFPLDLPGMMDDGLYCFRGPDDEVRYDNASICLSNRILANPGVARVLLSSIRSRMDQWDREDINDLLSLLRQAVSIMELNPDFYTVPGSYIDINHLPSERIPEDVNARYRIWSMDKKGVCLVGIDADRLMHIDDIRKSLSMI</sequence>
<evidence type="ECO:0000313" key="1">
    <source>
        <dbReference type="EMBL" id="MCQ6962238.1"/>
    </source>
</evidence>
<keyword evidence="2" id="KW-1185">Reference proteome</keyword>
<gene>
    <name evidence="1" type="ORF">PV02_03695</name>
</gene>
<dbReference type="AlphaFoldDB" id="A0AAE3H9V0"/>
<dbReference type="Proteomes" id="UP001206983">
    <property type="component" value="Unassembled WGS sequence"/>
</dbReference>